<evidence type="ECO:0000256" key="1">
    <source>
        <dbReference type="SAM" id="Phobius"/>
    </source>
</evidence>
<reference evidence="2 3" key="1">
    <citation type="journal article" date="2015" name="Genome Announc.">
        <title>Expanding the biotechnology potential of lactobacilli through comparative genomics of 213 strains and associated genera.</title>
        <authorList>
            <person name="Sun Z."/>
            <person name="Harris H.M."/>
            <person name="McCann A."/>
            <person name="Guo C."/>
            <person name="Argimon S."/>
            <person name="Zhang W."/>
            <person name="Yang X."/>
            <person name="Jeffery I.B."/>
            <person name="Cooney J.C."/>
            <person name="Kagawa T.F."/>
            <person name="Liu W."/>
            <person name="Song Y."/>
            <person name="Salvetti E."/>
            <person name="Wrobel A."/>
            <person name="Rasinkangas P."/>
            <person name="Parkhill J."/>
            <person name="Rea M.C."/>
            <person name="O'Sullivan O."/>
            <person name="Ritari J."/>
            <person name="Douillard F.P."/>
            <person name="Paul Ross R."/>
            <person name="Yang R."/>
            <person name="Briner A.E."/>
            <person name="Felis G.E."/>
            <person name="de Vos W.M."/>
            <person name="Barrangou R."/>
            <person name="Klaenhammer T.R."/>
            <person name="Caufield P.W."/>
            <person name="Cui Y."/>
            <person name="Zhang H."/>
            <person name="O'Toole P.W."/>
        </authorList>
    </citation>
    <scope>NUCLEOTIDE SEQUENCE [LARGE SCALE GENOMIC DNA]</scope>
    <source>
        <strain evidence="2 3">DSM 15946</strain>
    </source>
</reference>
<dbReference type="AlphaFoldDB" id="A0A0R1UED2"/>
<dbReference type="RefSeq" id="WP_056953874.1">
    <property type="nucleotide sequence ID" value="NZ_AZFK01000016.1"/>
</dbReference>
<keyword evidence="1" id="KW-1133">Transmembrane helix</keyword>
<dbReference type="Proteomes" id="UP000050816">
    <property type="component" value="Unassembled WGS sequence"/>
</dbReference>
<keyword evidence="1" id="KW-0472">Membrane</keyword>
<name>A0A0R1UED2_9LACO</name>
<proteinExistence type="predicted"/>
<dbReference type="InterPro" id="IPR049731">
    <property type="entry name" value="LVIS_2131-like"/>
</dbReference>
<feature type="transmembrane region" description="Helical" evidence="1">
    <location>
        <begin position="6"/>
        <end position="25"/>
    </location>
</feature>
<sequence>MTWNWLGWLLWLGALVYLCWVIHYIRVHQLMLIAKTGNRLDKMLMAKYVGFLLVAFCWVGGMYYLTFARSVDYRDQAAVKVTTQYAPLQLSSAGGDYYYVLGNKSAGGKHQVASYTYATATRKNTVSARYATVVTTDELIPAEARDYPWQAARLQKEDRNTTHAFVATMDVTYRNTVLNGLGLRVNRPAGQYTLLRIPAPGLLKEQ</sequence>
<evidence type="ECO:0000313" key="3">
    <source>
        <dbReference type="Proteomes" id="UP000050816"/>
    </source>
</evidence>
<evidence type="ECO:0000313" key="2">
    <source>
        <dbReference type="EMBL" id="KRL91767.1"/>
    </source>
</evidence>
<dbReference type="PATRIC" id="fig|1423760.3.peg.758"/>
<dbReference type="NCBIfam" id="NF040508">
    <property type="entry name" value="LVIS_2131_fam"/>
    <property type="match status" value="1"/>
</dbReference>
<accession>A0A0R1UED2</accession>
<comment type="caution">
    <text evidence="2">The sequence shown here is derived from an EMBL/GenBank/DDBJ whole genome shotgun (WGS) entry which is preliminary data.</text>
</comment>
<keyword evidence="1" id="KW-0812">Transmembrane</keyword>
<organism evidence="2 3">
    <name type="scientific">Limosilactobacillus ingluviei DSM 15946</name>
    <dbReference type="NCBI Taxonomy" id="1423760"/>
    <lineage>
        <taxon>Bacteria</taxon>
        <taxon>Bacillati</taxon>
        <taxon>Bacillota</taxon>
        <taxon>Bacilli</taxon>
        <taxon>Lactobacillales</taxon>
        <taxon>Lactobacillaceae</taxon>
        <taxon>Limosilactobacillus</taxon>
    </lineage>
</organism>
<protein>
    <submittedName>
        <fullName evidence="2">Uncharacterized protein</fullName>
    </submittedName>
</protein>
<dbReference type="EMBL" id="AZFK01000016">
    <property type="protein sequence ID" value="KRL91767.1"/>
    <property type="molecule type" value="Genomic_DNA"/>
</dbReference>
<feature type="transmembrane region" description="Helical" evidence="1">
    <location>
        <begin position="46"/>
        <end position="65"/>
    </location>
</feature>
<gene>
    <name evidence="2" type="ORF">FC43_GL000737</name>
</gene>